<dbReference type="InterPro" id="IPR019931">
    <property type="entry name" value="LPXTG_anchor"/>
</dbReference>
<reference evidence="8 9" key="1">
    <citation type="journal article" date="2017" name="Int. J. Syst. Evol. Microbiol.">
        <title>Pseudokineococcus basanitobsidens sp. nov., isolated from volcanic rock.</title>
        <authorList>
            <person name="Lee D.W."/>
            <person name="Park M.Y."/>
            <person name="Kim J.J."/>
            <person name="Kim B.S."/>
        </authorList>
    </citation>
    <scope>NUCLEOTIDE SEQUENCE [LARGE SCALE GENOMIC DNA]</scope>
    <source>
        <strain evidence="8 9">DSM 103726</strain>
    </source>
</reference>
<feature type="region of interest" description="Disordered" evidence="5">
    <location>
        <begin position="321"/>
        <end position="375"/>
    </location>
</feature>
<evidence type="ECO:0000313" key="8">
    <source>
        <dbReference type="EMBL" id="MEJ5944314.1"/>
    </source>
</evidence>
<comment type="caution">
    <text evidence="8">The sequence shown here is derived from an EMBL/GenBank/DDBJ whole genome shotgun (WGS) entry which is preliminary data.</text>
</comment>
<dbReference type="RefSeq" id="WP_339573703.1">
    <property type="nucleotide sequence ID" value="NZ_JBBIAA010000002.1"/>
</dbReference>
<feature type="compositionally biased region" description="Low complexity" evidence="5">
    <location>
        <begin position="1"/>
        <end position="20"/>
    </location>
</feature>
<keyword evidence="2" id="KW-0964">Secreted</keyword>
<keyword evidence="6" id="KW-0472">Membrane</keyword>
<dbReference type="PROSITE" id="PS50847">
    <property type="entry name" value="GRAM_POS_ANCHORING"/>
    <property type="match status" value="1"/>
</dbReference>
<feature type="domain" description="Gram-positive cocci surface proteins LPxTG" evidence="7">
    <location>
        <begin position="370"/>
        <end position="405"/>
    </location>
</feature>
<keyword evidence="3" id="KW-0732">Signal</keyword>
<evidence type="ECO:0000256" key="6">
    <source>
        <dbReference type="SAM" id="Phobius"/>
    </source>
</evidence>
<evidence type="ECO:0000313" key="9">
    <source>
        <dbReference type="Proteomes" id="UP001387100"/>
    </source>
</evidence>
<evidence type="ECO:0000256" key="3">
    <source>
        <dbReference type="ARBA" id="ARBA00022729"/>
    </source>
</evidence>
<dbReference type="EMBL" id="JBBIAA010000002">
    <property type="protein sequence ID" value="MEJ5944314.1"/>
    <property type="molecule type" value="Genomic_DNA"/>
</dbReference>
<keyword evidence="1" id="KW-0134">Cell wall</keyword>
<feature type="region of interest" description="Disordered" evidence="5">
    <location>
        <begin position="1"/>
        <end position="22"/>
    </location>
</feature>
<organism evidence="8 9">
    <name type="scientific">Pseudokineococcus basanitobsidens</name>
    <dbReference type="NCBI Taxonomy" id="1926649"/>
    <lineage>
        <taxon>Bacteria</taxon>
        <taxon>Bacillati</taxon>
        <taxon>Actinomycetota</taxon>
        <taxon>Actinomycetes</taxon>
        <taxon>Kineosporiales</taxon>
        <taxon>Kineosporiaceae</taxon>
        <taxon>Pseudokineococcus</taxon>
    </lineage>
</organism>
<feature type="compositionally biased region" description="Low complexity" evidence="5">
    <location>
        <begin position="321"/>
        <end position="335"/>
    </location>
</feature>
<evidence type="ECO:0000259" key="7">
    <source>
        <dbReference type="PROSITE" id="PS50847"/>
    </source>
</evidence>
<evidence type="ECO:0000256" key="1">
    <source>
        <dbReference type="ARBA" id="ARBA00022512"/>
    </source>
</evidence>
<keyword evidence="9" id="KW-1185">Reference proteome</keyword>
<keyword evidence="6" id="KW-1133">Transmembrane helix</keyword>
<name>A0ABU8RH62_9ACTN</name>
<feature type="transmembrane region" description="Helical" evidence="6">
    <location>
        <begin position="379"/>
        <end position="399"/>
    </location>
</feature>
<keyword evidence="4" id="KW-0572">Peptidoglycan-anchor</keyword>
<feature type="compositionally biased region" description="Pro residues" evidence="5">
    <location>
        <begin position="336"/>
        <end position="354"/>
    </location>
</feature>
<evidence type="ECO:0000256" key="4">
    <source>
        <dbReference type="ARBA" id="ARBA00023088"/>
    </source>
</evidence>
<sequence length="405" mass="39932">MSTARTTRGAARRAGAAAGGRRSRRARAAVGAVGGAVAVVMTAAGGAGATTAVSTGVPLPLAPDAAGVSSLVVPVENLPGLELTDVIATDSYSTVPVDPGGEVRIALPEGLEVPDAAGVTLRMVDVDEPELAGPEPLTFTADGSSALAAEVADGVLTVALPPAADLRLEEENEGVLTFPTTSDVPGYGAEAAFYDLDLASGTAAPEVDLAPVLLTTSVLDGPTVPAGGVLALSLPQDSALRAAGVRSLEDVLVVLDDLGRDEVPPVPGVDSSPDAALVSLDDATEPGDYRAAVLLVPAAEDGTPLTGRASVTSVDLEVTEAAAPAPEPSATAQPVPTQPVPTEPEPTQPEPTPTAPAVNPGLRSNTGVEEPTTGAGGSALLVGGGLTLAAASGALLLGVRRRTGR</sequence>
<keyword evidence="6" id="KW-0812">Transmembrane</keyword>
<dbReference type="Proteomes" id="UP001387100">
    <property type="component" value="Unassembled WGS sequence"/>
</dbReference>
<evidence type="ECO:0000256" key="5">
    <source>
        <dbReference type="SAM" id="MobiDB-lite"/>
    </source>
</evidence>
<accession>A0ABU8RH62</accession>
<evidence type="ECO:0000256" key="2">
    <source>
        <dbReference type="ARBA" id="ARBA00022525"/>
    </source>
</evidence>
<proteinExistence type="predicted"/>
<gene>
    <name evidence="8" type="ORF">WDZ17_03270</name>
</gene>
<protein>
    <recommendedName>
        <fullName evidence="7">Gram-positive cocci surface proteins LPxTG domain-containing protein</fullName>
    </recommendedName>
</protein>